<evidence type="ECO:0000256" key="6">
    <source>
        <dbReference type="ARBA" id="ARBA00023136"/>
    </source>
</evidence>
<keyword evidence="6" id="KW-0472">Membrane</keyword>
<dbReference type="InterPro" id="IPR039426">
    <property type="entry name" value="TonB-dep_rcpt-like"/>
</dbReference>
<dbReference type="PROSITE" id="PS52016">
    <property type="entry name" value="TONB_DEPENDENT_REC_3"/>
    <property type="match status" value="1"/>
</dbReference>
<keyword evidence="3" id="KW-0812">Transmembrane</keyword>
<keyword evidence="7 11" id="KW-0675">Receptor</keyword>
<keyword evidence="5" id="KW-0798">TonB box</keyword>
<dbReference type="Pfam" id="PF07715">
    <property type="entry name" value="Plug"/>
    <property type="match status" value="1"/>
</dbReference>
<keyword evidence="2" id="KW-0813">Transport</keyword>
<comment type="subcellular location">
    <subcellularLocation>
        <location evidence="1">Cell outer membrane</location>
        <topology evidence="1">Multi-pass membrane protein</topology>
    </subcellularLocation>
</comment>
<dbReference type="SUPFAM" id="SSF56935">
    <property type="entry name" value="Porins"/>
    <property type="match status" value="1"/>
</dbReference>
<organism evidence="11">
    <name type="scientific">hydrothermal vent metagenome</name>
    <dbReference type="NCBI Taxonomy" id="652676"/>
    <lineage>
        <taxon>unclassified sequences</taxon>
        <taxon>metagenomes</taxon>
        <taxon>ecological metagenomes</taxon>
    </lineage>
</organism>
<feature type="non-terminal residue" evidence="11">
    <location>
        <position position="580"/>
    </location>
</feature>
<feature type="domain" description="TonB-dependent receptor-like beta-barrel" evidence="9">
    <location>
        <begin position="233"/>
        <end position="574"/>
    </location>
</feature>
<evidence type="ECO:0000313" key="11">
    <source>
        <dbReference type="EMBL" id="VAW86806.1"/>
    </source>
</evidence>
<dbReference type="InterPro" id="IPR037066">
    <property type="entry name" value="Plug_dom_sf"/>
</dbReference>
<dbReference type="PANTHER" id="PTHR30069">
    <property type="entry name" value="TONB-DEPENDENT OUTER MEMBRANE RECEPTOR"/>
    <property type="match status" value="1"/>
</dbReference>
<feature type="domain" description="TonB-dependent receptor plug" evidence="10">
    <location>
        <begin position="55"/>
        <end position="161"/>
    </location>
</feature>
<evidence type="ECO:0000256" key="3">
    <source>
        <dbReference type="ARBA" id="ARBA00022692"/>
    </source>
</evidence>
<dbReference type="InterPro" id="IPR000531">
    <property type="entry name" value="Beta-barrel_TonB"/>
</dbReference>
<gene>
    <name evidence="11" type="ORF">MNBD_GAMMA18-837</name>
</gene>
<keyword evidence="8" id="KW-0998">Cell outer membrane</keyword>
<evidence type="ECO:0000256" key="4">
    <source>
        <dbReference type="ARBA" id="ARBA00022729"/>
    </source>
</evidence>
<dbReference type="Gene3D" id="2.40.170.20">
    <property type="entry name" value="TonB-dependent receptor, beta-barrel domain"/>
    <property type="match status" value="1"/>
</dbReference>
<evidence type="ECO:0000256" key="8">
    <source>
        <dbReference type="ARBA" id="ARBA00023237"/>
    </source>
</evidence>
<sequence>MKHLKQLVFNLLLLSSVAAVAEEPPEVYEESLLLLYQDEEMISIATGTAKPLHLAPSVASVITAREIKTLGARTLDEALEFVPGLHVSRDQYSQSAIFSIRGIHSNFNSQVILLINGHPINEPISGSRPPQFKLPVANISRIEVIRGPGSAVYGADAFAGVINVITKRANEINGTVFGARTGSFGRKDIWAQHGTQLAGWKAAFSFERNTTDGDNKRYIEEDLLNNSGNMNTQYELYNTSINLEKNNWNLWLNSWNLKNAGVGVGITQTLDPLGKQEANQYTAKLNYKDKKFAKNWQLESNLTYRTGDQQSRYQLFPVGTVVQLDSEGNIWTPGATSAGYAEFTNGMLGNPGGDLDHGSFETAFSYHGHNSHLVRLAFGIKYDRAVAKESKNFGPGVLDGVVLSADPNTPTPISGTLVSVTGTGNIFLPDSSRTVRHLSLQDEWQFARDWELTSGIRYDHYSDFGSTTNPRLALVWATRYNLTSKLLYGRAFRAPGFGELYYINNPTTIGNNTLNPEVLDMVELAFDYRPTYDLEMVLNLFKYRADDLIAYGADGIAQNMHNQRGHGMELDINYTATNKL</sequence>
<evidence type="ECO:0000256" key="7">
    <source>
        <dbReference type="ARBA" id="ARBA00023170"/>
    </source>
</evidence>
<reference evidence="11" key="1">
    <citation type="submission" date="2018-06" db="EMBL/GenBank/DDBJ databases">
        <authorList>
            <person name="Zhirakovskaya E."/>
        </authorList>
    </citation>
    <scope>NUCLEOTIDE SEQUENCE</scope>
</reference>
<name>A0A3B1A1R6_9ZZZZ</name>
<evidence type="ECO:0000256" key="5">
    <source>
        <dbReference type="ARBA" id="ARBA00023077"/>
    </source>
</evidence>
<dbReference type="GO" id="GO:0044718">
    <property type="term" value="P:siderophore transmembrane transport"/>
    <property type="evidence" value="ECO:0007669"/>
    <property type="project" value="TreeGrafter"/>
</dbReference>
<dbReference type="PANTHER" id="PTHR30069:SF29">
    <property type="entry name" value="HEMOGLOBIN AND HEMOGLOBIN-HAPTOGLOBIN-BINDING PROTEIN 1-RELATED"/>
    <property type="match status" value="1"/>
</dbReference>
<proteinExistence type="predicted"/>
<dbReference type="Gene3D" id="2.170.130.10">
    <property type="entry name" value="TonB-dependent receptor, plug domain"/>
    <property type="match status" value="1"/>
</dbReference>
<protein>
    <submittedName>
        <fullName evidence="11">TonB-dependent receptor</fullName>
    </submittedName>
</protein>
<accession>A0A3B1A1R6</accession>
<evidence type="ECO:0000259" key="9">
    <source>
        <dbReference type="Pfam" id="PF00593"/>
    </source>
</evidence>
<dbReference type="Pfam" id="PF00593">
    <property type="entry name" value="TonB_dep_Rec_b-barrel"/>
    <property type="match status" value="1"/>
</dbReference>
<evidence type="ECO:0000256" key="1">
    <source>
        <dbReference type="ARBA" id="ARBA00004571"/>
    </source>
</evidence>
<keyword evidence="4" id="KW-0732">Signal</keyword>
<dbReference type="InterPro" id="IPR036942">
    <property type="entry name" value="Beta-barrel_TonB_sf"/>
</dbReference>
<dbReference type="InterPro" id="IPR012910">
    <property type="entry name" value="Plug_dom"/>
</dbReference>
<evidence type="ECO:0000256" key="2">
    <source>
        <dbReference type="ARBA" id="ARBA00022448"/>
    </source>
</evidence>
<dbReference type="AlphaFoldDB" id="A0A3B1A1R6"/>
<evidence type="ECO:0000259" key="10">
    <source>
        <dbReference type="Pfam" id="PF07715"/>
    </source>
</evidence>
<dbReference type="GO" id="GO:0015344">
    <property type="term" value="F:siderophore uptake transmembrane transporter activity"/>
    <property type="evidence" value="ECO:0007669"/>
    <property type="project" value="TreeGrafter"/>
</dbReference>
<dbReference type="GO" id="GO:0009279">
    <property type="term" value="C:cell outer membrane"/>
    <property type="evidence" value="ECO:0007669"/>
    <property type="project" value="UniProtKB-SubCell"/>
</dbReference>
<dbReference type="EMBL" id="UOFP01000159">
    <property type="protein sequence ID" value="VAW86806.1"/>
    <property type="molecule type" value="Genomic_DNA"/>
</dbReference>